<reference evidence="1 2" key="1">
    <citation type="submission" date="2019-08" db="EMBL/GenBank/DDBJ databases">
        <title>Genomes of Antarctic Bizionia species.</title>
        <authorList>
            <person name="Bowman J.P."/>
        </authorList>
    </citation>
    <scope>NUCLEOTIDE SEQUENCE [LARGE SCALE GENOMIC DNA]</scope>
    <source>
        <strain evidence="1 2">ADA-4</strain>
    </source>
</reference>
<gene>
    <name evidence="1" type="ORF">ES674_02740</name>
</gene>
<organism evidence="1 2">
    <name type="scientific">Bizionia myxarmorum</name>
    <dbReference type="NCBI Taxonomy" id="291186"/>
    <lineage>
        <taxon>Bacteria</taxon>
        <taxon>Pseudomonadati</taxon>
        <taxon>Bacteroidota</taxon>
        <taxon>Flavobacteriia</taxon>
        <taxon>Flavobacteriales</taxon>
        <taxon>Flavobacteriaceae</taxon>
        <taxon>Bizionia</taxon>
    </lineage>
</organism>
<dbReference type="RefSeq" id="WP_148402450.1">
    <property type="nucleotide sequence ID" value="NZ_VSKK01000001.1"/>
</dbReference>
<dbReference type="AlphaFoldDB" id="A0A5D0RBF7"/>
<comment type="caution">
    <text evidence="1">The sequence shown here is derived from an EMBL/GenBank/DDBJ whole genome shotgun (WGS) entry which is preliminary data.</text>
</comment>
<proteinExistence type="predicted"/>
<keyword evidence="2" id="KW-1185">Reference proteome</keyword>
<accession>A0A5D0RBF7</accession>
<dbReference type="EMBL" id="VSKK01000001">
    <property type="protein sequence ID" value="TYB78713.1"/>
    <property type="molecule type" value="Genomic_DNA"/>
</dbReference>
<dbReference type="Proteomes" id="UP000323720">
    <property type="component" value="Unassembled WGS sequence"/>
</dbReference>
<name>A0A5D0RBF7_9FLAO</name>
<dbReference type="OrthoDB" id="3179827at2"/>
<evidence type="ECO:0000313" key="2">
    <source>
        <dbReference type="Proteomes" id="UP000323720"/>
    </source>
</evidence>
<evidence type="ECO:0000313" key="1">
    <source>
        <dbReference type="EMBL" id="TYB78713.1"/>
    </source>
</evidence>
<protein>
    <submittedName>
        <fullName evidence="1">Uncharacterized protein</fullName>
    </submittedName>
</protein>
<sequence length="74" mass="8203">MKKSQTLISTVLIFLVIQLAISQYTTIPDVAFEQLLITQSIDSEGTLDGKVLISDLTLIVSVNISSHIFYKAQF</sequence>